<protein>
    <submittedName>
        <fullName evidence="1">Uncharacterized protein</fullName>
    </submittedName>
</protein>
<reference evidence="1" key="1">
    <citation type="submission" date="2022-04" db="EMBL/GenBank/DDBJ databases">
        <title>A functionally conserved STORR gene fusion in Papaver species that diverged 16.8 million years ago.</title>
        <authorList>
            <person name="Catania T."/>
        </authorList>
    </citation>
    <scope>NUCLEOTIDE SEQUENCE</scope>
    <source>
        <strain evidence="1">S-188037</strain>
    </source>
</reference>
<keyword evidence="2" id="KW-1185">Reference proteome</keyword>
<evidence type="ECO:0000313" key="2">
    <source>
        <dbReference type="Proteomes" id="UP001202328"/>
    </source>
</evidence>
<proteinExistence type="predicted"/>
<feature type="non-terminal residue" evidence="1">
    <location>
        <position position="49"/>
    </location>
</feature>
<gene>
    <name evidence="1" type="ORF">MKW98_025180</name>
</gene>
<sequence>RRGTGFALPFMLLKIKNKSSYVEQSSGENVPFILCFHGQVSVHSHQFSM</sequence>
<comment type="caution">
    <text evidence="1">The sequence shown here is derived from an EMBL/GenBank/DDBJ whole genome shotgun (WGS) entry which is preliminary data.</text>
</comment>
<evidence type="ECO:0000313" key="1">
    <source>
        <dbReference type="EMBL" id="KAI3853663.1"/>
    </source>
</evidence>
<name>A0AAD4S1E8_9MAGN</name>
<dbReference type="AlphaFoldDB" id="A0AAD4S1E8"/>
<organism evidence="1 2">
    <name type="scientific">Papaver atlanticum</name>
    <dbReference type="NCBI Taxonomy" id="357466"/>
    <lineage>
        <taxon>Eukaryota</taxon>
        <taxon>Viridiplantae</taxon>
        <taxon>Streptophyta</taxon>
        <taxon>Embryophyta</taxon>
        <taxon>Tracheophyta</taxon>
        <taxon>Spermatophyta</taxon>
        <taxon>Magnoliopsida</taxon>
        <taxon>Ranunculales</taxon>
        <taxon>Papaveraceae</taxon>
        <taxon>Papaveroideae</taxon>
        <taxon>Papaver</taxon>
    </lineage>
</organism>
<dbReference type="Proteomes" id="UP001202328">
    <property type="component" value="Unassembled WGS sequence"/>
</dbReference>
<accession>A0AAD4S1E8</accession>
<dbReference type="EMBL" id="JAJJMB010015535">
    <property type="protein sequence ID" value="KAI3853663.1"/>
    <property type="molecule type" value="Genomic_DNA"/>
</dbReference>